<feature type="domain" description="RING-type" evidence="4">
    <location>
        <begin position="115"/>
        <end position="163"/>
    </location>
</feature>
<dbReference type="InterPro" id="IPR001841">
    <property type="entry name" value="Znf_RING"/>
</dbReference>
<reference evidence="6" key="1">
    <citation type="submission" date="2025-08" db="UniProtKB">
        <authorList>
            <consortium name="RefSeq"/>
        </authorList>
    </citation>
    <scope>IDENTIFICATION</scope>
    <source>
        <tissue evidence="6">Whole body</tissue>
    </source>
</reference>
<dbReference type="PROSITE" id="PS50089">
    <property type="entry name" value="ZF_RING_2"/>
    <property type="match status" value="1"/>
</dbReference>
<evidence type="ECO:0000259" key="4">
    <source>
        <dbReference type="PROSITE" id="PS50089"/>
    </source>
</evidence>
<evidence type="ECO:0000256" key="2">
    <source>
        <dbReference type="ARBA" id="ARBA00022833"/>
    </source>
</evidence>
<dbReference type="Pfam" id="PF13639">
    <property type="entry name" value="zf-RING_2"/>
    <property type="match status" value="1"/>
</dbReference>
<dbReference type="Proteomes" id="UP000504618">
    <property type="component" value="Unplaced"/>
</dbReference>
<dbReference type="SUPFAM" id="SSF57850">
    <property type="entry name" value="RING/U-box"/>
    <property type="match status" value="1"/>
</dbReference>
<keyword evidence="5" id="KW-1185">Reference proteome</keyword>
<dbReference type="GeneID" id="112453411"/>
<evidence type="ECO:0000313" key="5">
    <source>
        <dbReference type="Proteomes" id="UP000504618"/>
    </source>
</evidence>
<evidence type="ECO:0000313" key="6">
    <source>
        <dbReference type="RefSeq" id="XP_024869960.1"/>
    </source>
</evidence>
<dbReference type="SMART" id="SM00184">
    <property type="entry name" value="RING"/>
    <property type="match status" value="1"/>
</dbReference>
<accession>A0A6J1PLE2</accession>
<proteinExistence type="predicted"/>
<evidence type="ECO:0000256" key="3">
    <source>
        <dbReference type="PROSITE-ProRule" id="PRU00175"/>
    </source>
</evidence>
<dbReference type="AlphaFoldDB" id="A0A6J1PLE2"/>
<gene>
    <name evidence="6" type="primary">LOC112453411</name>
</gene>
<organism evidence="5 6">
    <name type="scientific">Temnothorax curvispinosus</name>
    <dbReference type="NCBI Taxonomy" id="300111"/>
    <lineage>
        <taxon>Eukaryota</taxon>
        <taxon>Metazoa</taxon>
        <taxon>Ecdysozoa</taxon>
        <taxon>Arthropoda</taxon>
        <taxon>Hexapoda</taxon>
        <taxon>Insecta</taxon>
        <taxon>Pterygota</taxon>
        <taxon>Neoptera</taxon>
        <taxon>Endopterygota</taxon>
        <taxon>Hymenoptera</taxon>
        <taxon>Apocrita</taxon>
        <taxon>Aculeata</taxon>
        <taxon>Formicoidea</taxon>
        <taxon>Formicidae</taxon>
        <taxon>Myrmicinae</taxon>
        <taxon>Temnothorax</taxon>
    </lineage>
</organism>
<evidence type="ECO:0000256" key="1">
    <source>
        <dbReference type="ARBA" id="ARBA00022771"/>
    </source>
</evidence>
<dbReference type="GO" id="GO:0008270">
    <property type="term" value="F:zinc ion binding"/>
    <property type="evidence" value="ECO:0007669"/>
    <property type="project" value="UniProtKB-KW"/>
</dbReference>
<sequence length="172" mass="19785">MSFYGSQKDSSLQKCEDFKKCCCTNLDCSFIHEYKYCYNYQNATCNEKNCPFLHCTSVEQYRYIMTGKTTENLKKEVGRTLQNTNICGDFKNNVCKRSICNRRHVKLDDLQPLECPICRDTITLKSIGVPLCGHMFCYNCGLKCLSSNTVKGGSIVVYCPMCRSEQPYKKLM</sequence>
<dbReference type="Gene3D" id="3.30.40.10">
    <property type="entry name" value="Zinc/RING finger domain, C3HC4 (zinc finger)"/>
    <property type="match status" value="1"/>
</dbReference>
<protein>
    <submittedName>
        <fullName evidence="6">Zinc finger CCCH domain-containing protein 10-like</fullName>
    </submittedName>
</protein>
<keyword evidence="2" id="KW-0862">Zinc</keyword>
<dbReference type="OrthoDB" id="6270329at2759"/>
<dbReference type="RefSeq" id="XP_024869960.1">
    <property type="nucleotide sequence ID" value="XM_025014192.1"/>
</dbReference>
<name>A0A6J1PLE2_9HYME</name>
<keyword evidence="1 3" id="KW-0863">Zinc-finger</keyword>
<dbReference type="InterPro" id="IPR013083">
    <property type="entry name" value="Znf_RING/FYVE/PHD"/>
</dbReference>
<keyword evidence="1 3" id="KW-0479">Metal-binding</keyword>